<feature type="domain" description="Chromosomal replication initiator DnaA C-terminal" evidence="1">
    <location>
        <begin position="57"/>
        <end position="120"/>
    </location>
</feature>
<keyword evidence="3" id="KW-1185">Reference proteome</keyword>
<gene>
    <name evidence="2" type="ORF">CRYO30217_03293</name>
</gene>
<dbReference type="GO" id="GO:0043565">
    <property type="term" value="F:sequence-specific DNA binding"/>
    <property type="evidence" value="ECO:0007669"/>
    <property type="project" value="InterPro"/>
</dbReference>
<organism evidence="2 3">
    <name type="scientific">Parvicella tangerina</name>
    <dbReference type="NCBI Taxonomy" id="2829795"/>
    <lineage>
        <taxon>Bacteria</taxon>
        <taxon>Pseudomonadati</taxon>
        <taxon>Bacteroidota</taxon>
        <taxon>Flavobacteriia</taxon>
        <taxon>Flavobacteriales</taxon>
        <taxon>Parvicellaceae</taxon>
        <taxon>Parvicella</taxon>
    </lineage>
</organism>
<sequence length="172" mass="20039">MKVPAKIKVSTSELLQAQSKFLLLCAKYGCKMIDEIMDNMLLRAYKQNNRYAGNFLISKVCEEFQVTRYDLFESKARKEMIDARKVYCAVAYQTLNLTQDQIGKSIGGDRNLVYRAIKDIEESLTTPNPVPYQKELLKKYNRVLFRVKAYLEFKAKSTKKNVNQTKKEKQQD</sequence>
<dbReference type="RefSeq" id="WP_258543478.1">
    <property type="nucleotide sequence ID" value="NZ_OU015584.1"/>
</dbReference>
<dbReference type="GO" id="GO:0006275">
    <property type="term" value="P:regulation of DNA replication"/>
    <property type="evidence" value="ECO:0007669"/>
    <property type="project" value="InterPro"/>
</dbReference>
<dbReference type="InterPro" id="IPR010921">
    <property type="entry name" value="Trp_repressor/repl_initiator"/>
</dbReference>
<protein>
    <recommendedName>
        <fullName evidence="1">Chromosomal replication initiator DnaA C-terminal domain-containing protein</fullName>
    </recommendedName>
</protein>
<dbReference type="EMBL" id="OU015584">
    <property type="protein sequence ID" value="CAG5086817.1"/>
    <property type="molecule type" value="Genomic_DNA"/>
</dbReference>
<dbReference type="Proteomes" id="UP000683507">
    <property type="component" value="Chromosome"/>
</dbReference>
<accession>A0A916NDJ6</accession>
<name>A0A916NDJ6_9FLAO</name>
<dbReference type="KEGG" id="ptan:CRYO30217_03293"/>
<dbReference type="GO" id="GO:0006270">
    <property type="term" value="P:DNA replication initiation"/>
    <property type="evidence" value="ECO:0007669"/>
    <property type="project" value="InterPro"/>
</dbReference>
<dbReference type="Gene3D" id="1.10.1750.10">
    <property type="match status" value="1"/>
</dbReference>
<reference evidence="2" key="1">
    <citation type="submission" date="2021-04" db="EMBL/GenBank/DDBJ databases">
        <authorList>
            <person name="Rodrigo-Torres L."/>
            <person name="Arahal R. D."/>
            <person name="Lucena T."/>
        </authorList>
    </citation>
    <scope>NUCLEOTIDE SEQUENCE</scope>
    <source>
        <strain evidence="2">AS29M-1</strain>
    </source>
</reference>
<dbReference type="InterPro" id="IPR013159">
    <property type="entry name" value="DnaA_C"/>
</dbReference>
<dbReference type="Pfam" id="PF08299">
    <property type="entry name" value="Bac_DnaA_C"/>
    <property type="match status" value="1"/>
</dbReference>
<evidence type="ECO:0000313" key="3">
    <source>
        <dbReference type="Proteomes" id="UP000683507"/>
    </source>
</evidence>
<dbReference type="SUPFAM" id="SSF48295">
    <property type="entry name" value="TrpR-like"/>
    <property type="match status" value="1"/>
</dbReference>
<dbReference type="AlphaFoldDB" id="A0A916NDJ6"/>
<evidence type="ECO:0000313" key="2">
    <source>
        <dbReference type="EMBL" id="CAG5086817.1"/>
    </source>
</evidence>
<evidence type="ECO:0000259" key="1">
    <source>
        <dbReference type="Pfam" id="PF08299"/>
    </source>
</evidence>
<proteinExistence type="predicted"/>
<dbReference type="GO" id="GO:0005524">
    <property type="term" value="F:ATP binding"/>
    <property type="evidence" value="ECO:0007669"/>
    <property type="project" value="InterPro"/>
</dbReference>